<dbReference type="InterPro" id="IPR011042">
    <property type="entry name" value="6-blade_b-propeller_TolB-like"/>
</dbReference>
<evidence type="ECO:0000256" key="2">
    <source>
        <dbReference type="ARBA" id="ARBA00004479"/>
    </source>
</evidence>
<evidence type="ECO:0000313" key="15">
    <source>
        <dbReference type="Proteomes" id="UP001196413"/>
    </source>
</evidence>
<comment type="subcellular location">
    <subcellularLocation>
        <location evidence="1">Endomembrane system</location>
    </subcellularLocation>
    <subcellularLocation>
        <location evidence="2">Membrane</location>
        <topology evidence="2">Single-pass type I membrane protein</topology>
    </subcellularLocation>
</comment>
<dbReference type="GO" id="GO:0016324">
    <property type="term" value="C:apical plasma membrane"/>
    <property type="evidence" value="ECO:0007669"/>
    <property type="project" value="TreeGrafter"/>
</dbReference>
<evidence type="ECO:0000256" key="6">
    <source>
        <dbReference type="ARBA" id="ARBA00022737"/>
    </source>
</evidence>
<dbReference type="PANTHER" id="PTHR22722">
    <property type="entry name" value="LOW-DENSITY LIPOPROTEIN RECEPTOR-RELATED PROTEIN 2-RELATED"/>
    <property type="match status" value="1"/>
</dbReference>
<dbReference type="Gene3D" id="2.120.10.30">
    <property type="entry name" value="TolB, C-terminal domain"/>
    <property type="match status" value="1"/>
</dbReference>
<dbReference type="InterPro" id="IPR023415">
    <property type="entry name" value="LDLR_class-A_CS"/>
</dbReference>
<dbReference type="PANTHER" id="PTHR22722:SF15">
    <property type="entry name" value="LOW-DENSITY LIPOPROTEIN RECEPTOR-RELATED"/>
    <property type="match status" value="1"/>
</dbReference>
<evidence type="ECO:0000256" key="13">
    <source>
        <dbReference type="PROSITE-ProRule" id="PRU00461"/>
    </source>
</evidence>
<dbReference type="Gene3D" id="4.10.400.10">
    <property type="entry name" value="Low-density Lipoprotein Receptor"/>
    <property type="match status" value="1"/>
</dbReference>
<dbReference type="Pfam" id="PF00057">
    <property type="entry name" value="Ldl_recept_a"/>
    <property type="match status" value="1"/>
</dbReference>
<keyword evidence="11" id="KW-0325">Glycoprotein</keyword>
<keyword evidence="8" id="KW-0472">Membrane</keyword>
<comment type="caution">
    <text evidence="12">Lacks conserved residue(s) required for the propagation of feature annotation.</text>
</comment>
<keyword evidence="15" id="KW-1185">Reference proteome</keyword>
<keyword evidence="6" id="KW-0677">Repeat</keyword>
<dbReference type="PROSITE" id="PS01209">
    <property type="entry name" value="LDLRA_1"/>
    <property type="match status" value="1"/>
</dbReference>
<protein>
    <submittedName>
        <fullName evidence="14">Low-density lipoprotein receptor repeat class B</fullName>
    </submittedName>
</protein>
<dbReference type="PROSITE" id="PS50068">
    <property type="entry name" value="LDLRA_2"/>
    <property type="match status" value="1"/>
</dbReference>
<evidence type="ECO:0000256" key="4">
    <source>
        <dbReference type="ARBA" id="ARBA00022583"/>
    </source>
</evidence>
<dbReference type="InterPro" id="IPR051221">
    <property type="entry name" value="LDLR-related"/>
</dbReference>
<evidence type="ECO:0000256" key="8">
    <source>
        <dbReference type="ARBA" id="ARBA00023136"/>
    </source>
</evidence>
<reference evidence="14" key="1">
    <citation type="submission" date="2021-06" db="EMBL/GenBank/DDBJ databases">
        <title>Parelaphostrongylus tenuis whole genome reference sequence.</title>
        <authorList>
            <person name="Garwood T.J."/>
            <person name="Larsen P.A."/>
            <person name="Fountain-Jones N.M."/>
            <person name="Garbe J.R."/>
            <person name="Macchietto M.G."/>
            <person name="Kania S.A."/>
            <person name="Gerhold R.W."/>
            <person name="Richards J.E."/>
            <person name="Wolf T.M."/>
        </authorList>
    </citation>
    <scope>NUCLEOTIDE SEQUENCE</scope>
    <source>
        <strain evidence="14">MNPRO001-30</strain>
        <tissue evidence="14">Meninges</tissue>
    </source>
</reference>
<keyword evidence="9 12" id="KW-1015">Disulfide bond</keyword>
<dbReference type="InterPro" id="IPR036055">
    <property type="entry name" value="LDL_receptor-like_sf"/>
</dbReference>
<dbReference type="EMBL" id="JAHQIW010000955">
    <property type="protein sequence ID" value="KAJ1350855.1"/>
    <property type="molecule type" value="Genomic_DNA"/>
</dbReference>
<dbReference type="AlphaFoldDB" id="A0AAD5M478"/>
<name>A0AAD5M478_PARTN</name>
<dbReference type="SUPFAM" id="SSF57424">
    <property type="entry name" value="LDL receptor-like module"/>
    <property type="match status" value="1"/>
</dbReference>
<evidence type="ECO:0000256" key="12">
    <source>
        <dbReference type="PROSITE-ProRule" id="PRU00124"/>
    </source>
</evidence>
<accession>A0AAD5M478</accession>
<evidence type="ECO:0000256" key="10">
    <source>
        <dbReference type="ARBA" id="ARBA00023170"/>
    </source>
</evidence>
<keyword evidence="10 14" id="KW-0675">Receptor</keyword>
<dbReference type="GO" id="GO:0006898">
    <property type="term" value="P:receptor-mediated endocytosis"/>
    <property type="evidence" value="ECO:0007669"/>
    <property type="project" value="TreeGrafter"/>
</dbReference>
<keyword evidence="4" id="KW-0254">Endocytosis</keyword>
<evidence type="ECO:0000256" key="5">
    <source>
        <dbReference type="ARBA" id="ARBA00022692"/>
    </source>
</evidence>
<dbReference type="GO" id="GO:0043235">
    <property type="term" value="C:receptor complex"/>
    <property type="evidence" value="ECO:0007669"/>
    <property type="project" value="TreeGrafter"/>
</dbReference>
<dbReference type="InterPro" id="IPR002172">
    <property type="entry name" value="LDrepeatLR_classA_rpt"/>
</dbReference>
<feature type="non-terminal residue" evidence="14">
    <location>
        <position position="261"/>
    </location>
</feature>
<keyword evidence="5" id="KW-0812">Transmembrane</keyword>
<evidence type="ECO:0000256" key="9">
    <source>
        <dbReference type="ARBA" id="ARBA00023157"/>
    </source>
</evidence>
<keyword evidence="7" id="KW-1133">Transmembrane helix</keyword>
<evidence type="ECO:0000256" key="11">
    <source>
        <dbReference type="ARBA" id="ARBA00023180"/>
    </source>
</evidence>
<dbReference type="SUPFAM" id="SSF63825">
    <property type="entry name" value="YWTD domain"/>
    <property type="match status" value="1"/>
</dbReference>
<evidence type="ECO:0000256" key="1">
    <source>
        <dbReference type="ARBA" id="ARBA00004308"/>
    </source>
</evidence>
<gene>
    <name evidence="14" type="primary">LRP-1</name>
    <name evidence="14" type="ORF">KIN20_006751</name>
</gene>
<evidence type="ECO:0000256" key="3">
    <source>
        <dbReference type="ARBA" id="ARBA00022536"/>
    </source>
</evidence>
<dbReference type="SMART" id="SM00192">
    <property type="entry name" value="LDLa"/>
    <property type="match status" value="1"/>
</dbReference>
<evidence type="ECO:0000256" key="7">
    <source>
        <dbReference type="ARBA" id="ARBA00022989"/>
    </source>
</evidence>
<feature type="repeat" description="LDL-receptor class B" evidence="13">
    <location>
        <begin position="193"/>
        <end position="237"/>
    </location>
</feature>
<dbReference type="GO" id="GO:0042562">
    <property type="term" value="F:hormone binding"/>
    <property type="evidence" value="ECO:0007669"/>
    <property type="project" value="TreeGrafter"/>
</dbReference>
<dbReference type="InterPro" id="IPR000033">
    <property type="entry name" value="LDLR_classB_rpt"/>
</dbReference>
<keyword evidence="3" id="KW-0245">EGF-like domain</keyword>
<comment type="caution">
    <text evidence="14">The sequence shown here is derived from an EMBL/GenBank/DDBJ whole genome shotgun (WGS) entry which is preliminary data.</text>
</comment>
<dbReference type="SMART" id="SM00135">
    <property type="entry name" value="LY"/>
    <property type="match status" value="2"/>
</dbReference>
<proteinExistence type="predicted"/>
<dbReference type="PROSITE" id="PS51120">
    <property type="entry name" value="LDLRB"/>
    <property type="match status" value="1"/>
</dbReference>
<evidence type="ECO:0000313" key="14">
    <source>
        <dbReference type="EMBL" id="KAJ1350855.1"/>
    </source>
</evidence>
<dbReference type="FunFam" id="4.10.400.10:FF:000147">
    <property type="entry name" value="Low-density lipoprotein receptor-related protein 2"/>
    <property type="match status" value="1"/>
</dbReference>
<keyword evidence="14" id="KW-0449">Lipoprotein</keyword>
<sequence length="261" mass="29194">MLRQDVPRSSSQALPCFEIGVILSLTSLIQTLTHLNNAVLGEVKSPGGVYVHCIMSLRDNSDEENCGEYRCPPGKWHCKDSGHCIDEVRLCDGVKDCANGADEENCSQNLCPSLGCQAGCHASPHGGECTCPDGYRLDERFHRTCSDTTLYRIDPNGPNDEPKRLASGEFIYGVDFDYGDRKVSGIVVDIPARRVYWVDPKVDRVESIDYEGNDRRIIAQTMNIVPHPFGLTLFDQYLYWTDWTRLGVIKIEKFGSPTEII</sequence>
<feature type="disulfide bond" evidence="12">
    <location>
        <begin position="91"/>
        <end position="106"/>
    </location>
</feature>
<dbReference type="Proteomes" id="UP001196413">
    <property type="component" value="Unassembled WGS sequence"/>
</dbReference>
<dbReference type="CDD" id="cd00112">
    <property type="entry name" value="LDLa"/>
    <property type="match status" value="1"/>
</dbReference>
<organism evidence="14 15">
    <name type="scientific">Parelaphostrongylus tenuis</name>
    <name type="common">Meningeal worm</name>
    <dbReference type="NCBI Taxonomy" id="148309"/>
    <lineage>
        <taxon>Eukaryota</taxon>
        <taxon>Metazoa</taxon>
        <taxon>Ecdysozoa</taxon>
        <taxon>Nematoda</taxon>
        <taxon>Chromadorea</taxon>
        <taxon>Rhabditida</taxon>
        <taxon>Rhabditina</taxon>
        <taxon>Rhabditomorpha</taxon>
        <taxon>Strongyloidea</taxon>
        <taxon>Metastrongylidae</taxon>
        <taxon>Parelaphostrongylus</taxon>
    </lineage>
</organism>